<evidence type="ECO:0000313" key="2">
    <source>
        <dbReference type="EMBL" id="EUJ60890.1"/>
    </source>
</evidence>
<feature type="transmembrane region" description="Helical" evidence="1">
    <location>
        <begin position="29"/>
        <end position="47"/>
    </location>
</feature>
<keyword evidence="1" id="KW-0812">Transmembrane</keyword>
<evidence type="ECO:0000313" key="3">
    <source>
        <dbReference type="Proteomes" id="UP000019241"/>
    </source>
</evidence>
<comment type="caution">
    <text evidence="2">The sequence shown here is derived from an EMBL/GenBank/DDBJ whole genome shotgun (WGS) entry which is preliminary data.</text>
</comment>
<proteinExistence type="predicted"/>
<organism evidence="2 3">
    <name type="scientific">Listeria fleischmannii FSL S10-1203</name>
    <dbReference type="NCBI Taxonomy" id="1265822"/>
    <lineage>
        <taxon>Bacteria</taxon>
        <taxon>Bacillati</taxon>
        <taxon>Bacillota</taxon>
        <taxon>Bacilli</taxon>
        <taxon>Bacillales</taxon>
        <taxon>Listeriaceae</taxon>
        <taxon>Listeria</taxon>
    </lineage>
</organism>
<sequence>MQYFISPIFQMKLALTGLGYEHSSRAKRIMDGIIALLALIYSAWIIKSGTENLIVFGLSLGLFLLGFILYPLMKRGGDK</sequence>
<dbReference type="AlphaFoldDB" id="W7DQV6"/>
<evidence type="ECO:0000256" key="1">
    <source>
        <dbReference type="SAM" id="Phobius"/>
    </source>
</evidence>
<name>W7DQV6_9LIST</name>
<gene>
    <name evidence="2" type="ORF">MCOL2_04391</name>
</gene>
<dbReference type="Proteomes" id="UP000019241">
    <property type="component" value="Unassembled WGS sequence"/>
</dbReference>
<reference evidence="2 3" key="1">
    <citation type="submission" date="2012-12" db="EMBL/GenBank/DDBJ databases">
        <title>Novel taxa of Listeriaceae from agricultural environments in the United States.</title>
        <authorList>
            <person name="den Bakker H.C."/>
            <person name="Allred A."/>
            <person name="Warchocki S."/>
            <person name="Wright E.M."/>
            <person name="Burrell A."/>
            <person name="Nightingale K.K."/>
            <person name="Kephart D."/>
            <person name="Wiedmann M."/>
        </authorList>
    </citation>
    <scope>NUCLEOTIDE SEQUENCE [LARGE SCALE GENOMIC DNA]</scope>
    <source>
        <strain evidence="2 3">FSL S10-1203</strain>
    </source>
</reference>
<feature type="transmembrane region" description="Helical" evidence="1">
    <location>
        <begin position="53"/>
        <end position="73"/>
    </location>
</feature>
<accession>W7DQV6</accession>
<keyword evidence="1" id="KW-1133">Transmembrane helix</keyword>
<dbReference type="PATRIC" id="fig|1265822.4.peg.905"/>
<protein>
    <submittedName>
        <fullName evidence="2">ABC transporter</fullName>
    </submittedName>
</protein>
<keyword evidence="1" id="KW-0472">Membrane</keyword>
<dbReference type="EMBL" id="AODM01000013">
    <property type="protein sequence ID" value="EUJ60890.1"/>
    <property type="molecule type" value="Genomic_DNA"/>
</dbReference>